<evidence type="ECO:0000313" key="3">
    <source>
        <dbReference type="Proteomes" id="UP000572817"/>
    </source>
</evidence>
<dbReference type="InterPro" id="IPR036047">
    <property type="entry name" value="F-box-like_dom_sf"/>
</dbReference>
<dbReference type="InterPro" id="IPR001810">
    <property type="entry name" value="F-box_dom"/>
</dbReference>
<dbReference type="EMBL" id="WWBZ02000022">
    <property type="protein sequence ID" value="KAF4308316.1"/>
    <property type="molecule type" value="Genomic_DNA"/>
</dbReference>
<gene>
    <name evidence="2" type="ORF">GTA08_BOTSDO04672</name>
</gene>
<dbReference type="Proteomes" id="UP000572817">
    <property type="component" value="Unassembled WGS sequence"/>
</dbReference>
<dbReference type="PROSITE" id="PS50181">
    <property type="entry name" value="FBOX"/>
    <property type="match status" value="1"/>
</dbReference>
<organism evidence="2 3">
    <name type="scientific">Botryosphaeria dothidea</name>
    <dbReference type="NCBI Taxonomy" id="55169"/>
    <lineage>
        <taxon>Eukaryota</taxon>
        <taxon>Fungi</taxon>
        <taxon>Dikarya</taxon>
        <taxon>Ascomycota</taxon>
        <taxon>Pezizomycotina</taxon>
        <taxon>Dothideomycetes</taxon>
        <taxon>Dothideomycetes incertae sedis</taxon>
        <taxon>Botryosphaeriales</taxon>
        <taxon>Botryosphaeriaceae</taxon>
        <taxon>Botryosphaeria</taxon>
    </lineage>
</organism>
<accession>A0A8H4IVL7</accession>
<feature type="domain" description="F-box" evidence="1">
    <location>
        <begin position="1"/>
        <end position="59"/>
    </location>
</feature>
<comment type="caution">
    <text evidence="2">The sequence shown here is derived from an EMBL/GenBank/DDBJ whole genome shotgun (WGS) entry which is preliminary data.</text>
</comment>
<protein>
    <recommendedName>
        <fullName evidence="1">F-box domain-containing protein</fullName>
    </recommendedName>
</protein>
<dbReference type="SUPFAM" id="SSF81383">
    <property type="entry name" value="F-box domain"/>
    <property type="match status" value="1"/>
</dbReference>
<evidence type="ECO:0000313" key="2">
    <source>
        <dbReference type="EMBL" id="KAF4308316.1"/>
    </source>
</evidence>
<evidence type="ECO:0000259" key="1">
    <source>
        <dbReference type="PROSITE" id="PS50181"/>
    </source>
</evidence>
<name>A0A8H4IVL7_9PEZI</name>
<reference evidence="2" key="1">
    <citation type="submission" date="2020-04" db="EMBL/GenBank/DDBJ databases">
        <title>Genome Assembly and Annotation of Botryosphaeria dothidea sdau 11-99, a Latent Pathogen of Apple Fruit Ring Rot in China.</title>
        <authorList>
            <person name="Yu C."/>
            <person name="Diao Y."/>
            <person name="Lu Q."/>
            <person name="Zhao J."/>
            <person name="Cui S."/>
            <person name="Peng C."/>
            <person name="He B."/>
            <person name="Liu H."/>
        </authorList>
    </citation>
    <scope>NUCLEOTIDE SEQUENCE [LARGE SCALE GENOMIC DNA]</scope>
    <source>
        <strain evidence="2">Sdau11-99</strain>
    </source>
</reference>
<sequence length="311" mass="35483">MSLQTLPVELCLEIASYLPLRNLILFRNASGRLRSVVNANIASIRPTARQNLLRLWDRVITSLYFLPSRPHTVPHLRGFDRHAFISSFQYEGKQLQLPAEFETWILEWPAKATIGWAWPGLDEGAYLGLDHDYYNTYYQHPWWRLPGQNPFSNPERGAASCVYLFTGLHPSGQVVEGNASTVVWRFEYDSERRLNVAEDASQLGFGFAVWAVLPGGLGRWYGIGHMLILSGLGPGYDGSVQLFDEGYNYDMVGPPGELFITDHPGADIWHNSRAHALFRGQSWTDWLRKHLEVLEKAYLKEVERHPILAIF</sequence>
<dbReference type="AlphaFoldDB" id="A0A8H4IVL7"/>
<proteinExistence type="predicted"/>
<dbReference type="OrthoDB" id="3943734at2759"/>
<keyword evidence="3" id="KW-1185">Reference proteome</keyword>